<comment type="caution">
    <text evidence="1">The sequence shown here is derived from an EMBL/GenBank/DDBJ whole genome shotgun (WGS) entry which is preliminary data.</text>
</comment>
<name>A0A9D4JN54_DREPO</name>
<dbReference type="Proteomes" id="UP000828390">
    <property type="component" value="Unassembled WGS sequence"/>
</dbReference>
<reference evidence="1" key="1">
    <citation type="journal article" date="2019" name="bioRxiv">
        <title>The Genome of the Zebra Mussel, Dreissena polymorpha: A Resource for Invasive Species Research.</title>
        <authorList>
            <person name="McCartney M.A."/>
            <person name="Auch B."/>
            <person name="Kono T."/>
            <person name="Mallez S."/>
            <person name="Zhang Y."/>
            <person name="Obille A."/>
            <person name="Becker A."/>
            <person name="Abrahante J.E."/>
            <person name="Garbe J."/>
            <person name="Badalamenti J.P."/>
            <person name="Herman A."/>
            <person name="Mangelson H."/>
            <person name="Liachko I."/>
            <person name="Sullivan S."/>
            <person name="Sone E.D."/>
            <person name="Koren S."/>
            <person name="Silverstein K.A.T."/>
            <person name="Beckman K.B."/>
            <person name="Gohl D.M."/>
        </authorList>
    </citation>
    <scope>NUCLEOTIDE SEQUENCE</scope>
    <source>
        <strain evidence="1">Duluth1</strain>
        <tissue evidence="1">Whole animal</tissue>
    </source>
</reference>
<evidence type="ECO:0000313" key="1">
    <source>
        <dbReference type="EMBL" id="KAH3814863.1"/>
    </source>
</evidence>
<dbReference type="AlphaFoldDB" id="A0A9D4JN54"/>
<accession>A0A9D4JN54</accession>
<gene>
    <name evidence="1" type="ORF">DPMN_143377</name>
</gene>
<keyword evidence="2" id="KW-1185">Reference proteome</keyword>
<reference evidence="1" key="2">
    <citation type="submission" date="2020-11" db="EMBL/GenBank/DDBJ databases">
        <authorList>
            <person name="McCartney M.A."/>
            <person name="Auch B."/>
            <person name="Kono T."/>
            <person name="Mallez S."/>
            <person name="Becker A."/>
            <person name="Gohl D.M."/>
            <person name="Silverstein K.A.T."/>
            <person name="Koren S."/>
            <person name="Bechman K.B."/>
            <person name="Herman A."/>
            <person name="Abrahante J.E."/>
            <person name="Garbe J."/>
        </authorList>
    </citation>
    <scope>NUCLEOTIDE SEQUENCE</scope>
    <source>
        <strain evidence="1">Duluth1</strain>
        <tissue evidence="1">Whole animal</tissue>
    </source>
</reference>
<dbReference type="EMBL" id="JAIWYP010000006">
    <property type="protein sequence ID" value="KAH3814863.1"/>
    <property type="molecule type" value="Genomic_DNA"/>
</dbReference>
<organism evidence="1 2">
    <name type="scientific">Dreissena polymorpha</name>
    <name type="common">Zebra mussel</name>
    <name type="synonym">Mytilus polymorpha</name>
    <dbReference type="NCBI Taxonomy" id="45954"/>
    <lineage>
        <taxon>Eukaryota</taxon>
        <taxon>Metazoa</taxon>
        <taxon>Spiralia</taxon>
        <taxon>Lophotrochozoa</taxon>
        <taxon>Mollusca</taxon>
        <taxon>Bivalvia</taxon>
        <taxon>Autobranchia</taxon>
        <taxon>Heteroconchia</taxon>
        <taxon>Euheterodonta</taxon>
        <taxon>Imparidentia</taxon>
        <taxon>Neoheterodontei</taxon>
        <taxon>Myida</taxon>
        <taxon>Dreissenoidea</taxon>
        <taxon>Dreissenidae</taxon>
        <taxon>Dreissena</taxon>
    </lineage>
</organism>
<proteinExistence type="predicted"/>
<protein>
    <submittedName>
        <fullName evidence="1">Uncharacterized protein</fullName>
    </submittedName>
</protein>
<evidence type="ECO:0000313" key="2">
    <source>
        <dbReference type="Proteomes" id="UP000828390"/>
    </source>
</evidence>
<sequence>MLSDGDTKEKDYNRGCGAEQKTVNMQPHTTCAPMTFVGRMYTITSDYMQLLSWYRFTEHIFI</sequence>